<dbReference type="Proteomes" id="UP000006727">
    <property type="component" value="Chromosome 22"/>
</dbReference>
<sequence>MEVCRLGAHRLEAHIQCQGPSIIYWRRYHPITRTEDSFTLALLSNCFALIGLILVAKVCLMLHVQQNAKMMDACRLQLCNDPQNNKLSKRLG</sequence>
<dbReference type="EnsemblPlants" id="Pp3c22_12599V3.1">
    <property type="protein sequence ID" value="Pp3c22_12599V3.1"/>
    <property type="gene ID" value="Pp3c22_12599"/>
</dbReference>
<dbReference type="InParanoid" id="A0A2K1IN78"/>
<gene>
    <name evidence="2" type="ORF">PHYPA_027051</name>
</gene>
<feature type="transmembrane region" description="Helical" evidence="1">
    <location>
        <begin position="38"/>
        <end position="62"/>
    </location>
</feature>
<reference evidence="2 4" key="2">
    <citation type="journal article" date="2018" name="Plant J.">
        <title>The Physcomitrella patens chromosome-scale assembly reveals moss genome structure and evolution.</title>
        <authorList>
            <person name="Lang D."/>
            <person name="Ullrich K.K."/>
            <person name="Murat F."/>
            <person name="Fuchs J."/>
            <person name="Jenkins J."/>
            <person name="Haas F.B."/>
            <person name="Piednoel M."/>
            <person name="Gundlach H."/>
            <person name="Van Bel M."/>
            <person name="Meyberg R."/>
            <person name="Vives C."/>
            <person name="Morata J."/>
            <person name="Symeonidi A."/>
            <person name="Hiss M."/>
            <person name="Muchero W."/>
            <person name="Kamisugi Y."/>
            <person name="Saleh O."/>
            <person name="Blanc G."/>
            <person name="Decker E.L."/>
            <person name="van Gessel N."/>
            <person name="Grimwood J."/>
            <person name="Hayes R.D."/>
            <person name="Graham S.W."/>
            <person name="Gunter L.E."/>
            <person name="McDaniel S.F."/>
            <person name="Hoernstein S.N.W."/>
            <person name="Larsson A."/>
            <person name="Li F.W."/>
            <person name="Perroud P.F."/>
            <person name="Phillips J."/>
            <person name="Ranjan P."/>
            <person name="Rokshar D.S."/>
            <person name="Rothfels C.J."/>
            <person name="Schneider L."/>
            <person name="Shu S."/>
            <person name="Stevenson D.W."/>
            <person name="Thummler F."/>
            <person name="Tillich M."/>
            <person name="Villarreal Aguilar J.C."/>
            <person name="Widiez T."/>
            <person name="Wong G.K."/>
            <person name="Wymore A."/>
            <person name="Zhang Y."/>
            <person name="Zimmer A.D."/>
            <person name="Quatrano R.S."/>
            <person name="Mayer K.F.X."/>
            <person name="Goodstein D."/>
            <person name="Casacuberta J.M."/>
            <person name="Vandepoele K."/>
            <person name="Reski R."/>
            <person name="Cuming A.C."/>
            <person name="Tuskan G.A."/>
            <person name="Maumus F."/>
            <person name="Salse J."/>
            <person name="Schmutz J."/>
            <person name="Rensing S.A."/>
        </authorList>
    </citation>
    <scope>NUCLEOTIDE SEQUENCE [LARGE SCALE GENOMIC DNA]</scope>
    <source>
        <strain evidence="3 4">cv. Gransden 2004</strain>
    </source>
</reference>
<evidence type="ECO:0000313" key="3">
    <source>
        <dbReference type="EnsemblPlants" id="Pp3c22_12599V3.1"/>
    </source>
</evidence>
<dbReference type="Gramene" id="Pp3c22_12599V3.1">
    <property type="protein sequence ID" value="Pp3c22_12599V3.1"/>
    <property type="gene ID" value="Pp3c22_12599"/>
</dbReference>
<evidence type="ECO:0000313" key="2">
    <source>
        <dbReference type="EMBL" id="PNR30735.1"/>
    </source>
</evidence>
<accession>A0A2K1IN78</accession>
<keyword evidence="1" id="KW-0812">Transmembrane</keyword>
<reference evidence="3" key="3">
    <citation type="submission" date="2020-12" db="UniProtKB">
        <authorList>
            <consortium name="EnsemblPlants"/>
        </authorList>
    </citation>
    <scope>IDENTIFICATION</scope>
</reference>
<name>A0A2K1IN78_PHYPA</name>
<evidence type="ECO:0000313" key="4">
    <source>
        <dbReference type="Proteomes" id="UP000006727"/>
    </source>
</evidence>
<proteinExistence type="predicted"/>
<keyword evidence="4" id="KW-1185">Reference proteome</keyword>
<protein>
    <submittedName>
        <fullName evidence="2 3">Uncharacterized protein</fullName>
    </submittedName>
</protein>
<organism evidence="2">
    <name type="scientific">Physcomitrium patens</name>
    <name type="common">Spreading-leaved earth moss</name>
    <name type="synonym">Physcomitrella patens</name>
    <dbReference type="NCBI Taxonomy" id="3218"/>
    <lineage>
        <taxon>Eukaryota</taxon>
        <taxon>Viridiplantae</taxon>
        <taxon>Streptophyta</taxon>
        <taxon>Embryophyta</taxon>
        <taxon>Bryophyta</taxon>
        <taxon>Bryophytina</taxon>
        <taxon>Bryopsida</taxon>
        <taxon>Funariidae</taxon>
        <taxon>Funariales</taxon>
        <taxon>Funariaceae</taxon>
        <taxon>Physcomitrium</taxon>
    </lineage>
</organism>
<dbReference type="EMBL" id="ABEU02000022">
    <property type="protein sequence ID" value="PNR30735.1"/>
    <property type="molecule type" value="Genomic_DNA"/>
</dbReference>
<keyword evidence="1" id="KW-0472">Membrane</keyword>
<dbReference type="AlphaFoldDB" id="A0A2K1IN78"/>
<reference evidence="2 4" key="1">
    <citation type="journal article" date="2008" name="Science">
        <title>The Physcomitrella genome reveals evolutionary insights into the conquest of land by plants.</title>
        <authorList>
            <person name="Rensing S."/>
            <person name="Lang D."/>
            <person name="Zimmer A."/>
            <person name="Terry A."/>
            <person name="Salamov A."/>
            <person name="Shapiro H."/>
            <person name="Nishiyama T."/>
            <person name="Perroud P.-F."/>
            <person name="Lindquist E."/>
            <person name="Kamisugi Y."/>
            <person name="Tanahashi T."/>
            <person name="Sakakibara K."/>
            <person name="Fujita T."/>
            <person name="Oishi K."/>
            <person name="Shin-I T."/>
            <person name="Kuroki Y."/>
            <person name="Toyoda A."/>
            <person name="Suzuki Y."/>
            <person name="Hashimoto A."/>
            <person name="Yamaguchi K."/>
            <person name="Sugano A."/>
            <person name="Kohara Y."/>
            <person name="Fujiyama A."/>
            <person name="Anterola A."/>
            <person name="Aoki S."/>
            <person name="Ashton N."/>
            <person name="Barbazuk W.B."/>
            <person name="Barker E."/>
            <person name="Bennetzen J."/>
            <person name="Bezanilla M."/>
            <person name="Blankenship R."/>
            <person name="Cho S.H."/>
            <person name="Dutcher S."/>
            <person name="Estelle M."/>
            <person name="Fawcett J.A."/>
            <person name="Gundlach H."/>
            <person name="Hanada K."/>
            <person name="Heyl A."/>
            <person name="Hicks K.A."/>
            <person name="Hugh J."/>
            <person name="Lohr M."/>
            <person name="Mayer K."/>
            <person name="Melkozernov A."/>
            <person name="Murata T."/>
            <person name="Nelson D."/>
            <person name="Pils B."/>
            <person name="Prigge M."/>
            <person name="Reiss B."/>
            <person name="Renner T."/>
            <person name="Rombauts S."/>
            <person name="Rushton P."/>
            <person name="Sanderfoot A."/>
            <person name="Schween G."/>
            <person name="Shiu S.-H."/>
            <person name="Stueber K."/>
            <person name="Theodoulou F.L."/>
            <person name="Tu H."/>
            <person name="Van de Peer Y."/>
            <person name="Verrier P.J."/>
            <person name="Waters E."/>
            <person name="Wood A."/>
            <person name="Yang L."/>
            <person name="Cove D."/>
            <person name="Cuming A."/>
            <person name="Hasebe M."/>
            <person name="Lucas S."/>
            <person name="Mishler D.B."/>
            <person name="Reski R."/>
            <person name="Grigoriev I."/>
            <person name="Quatrano R.S."/>
            <person name="Boore J.L."/>
        </authorList>
    </citation>
    <scope>NUCLEOTIDE SEQUENCE [LARGE SCALE GENOMIC DNA]</scope>
    <source>
        <strain evidence="3 4">cv. Gransden 2004</strain>
    </source>
</reference>
<keyword evidence="1" id="KW-1133">Transmembrane helix</keyword>
<evidence type="ECO:0000256" key="1">
    <source>
        <dbReference type="SAM" id="Phobius"/>
    </source>
</evidence>